<proteinExistence type="predicted"/>
<evidence type="ECO:0000313" key="1">
    <source>
        <dbReference type="EMBL" id="JAR87121.1"/>
    </source>
</evidence>
<dbReference type="AlphaFoldDB" id="A0A147B8M2"/>
<feature type="non-terminal residue" evidence="1">
    <location>
        <position position="1"/>
    </location>
</feature>
<reference evidence="1" key="1">
    <citation type="submission" date="2016-03" db="EMBL/GenBank/DDBJ databases">
        <title>Gut transcriptome analysis on engorged females of Ornithodoros mimon (Acari: Argasidae) and phylogenetic inferences of soft ticks.</title>
        <authorList>
            <person name="Landulfo G.A."/>
            <person name="Giovanni D."/>
            <person name="Carvalho E."/>
            <person name="Junqueira-de-Azevedo I."/>
            <person name="Patane J."/>
            <person name="Mendoca R."/>
            <person name="Barros-Battesti D."/>
        </authorList>
    </citation>
    <scope>NUCLEOTIDE SEQUENCE</scope>
    <source>
        <strain evidence="1">Females</strain>
        <tissue evidence="1">Gut</tissue>
    </source>
</reference>
<accession>A0A147B8M2</accession>
<name>A0A147B8M2_9ACAR</name>
<protein>
    <submittedName>
        <fullName evidence="1">Uncharacterized protein</fullName>
    </submittedName>
</protein>
<organism evidence="1">
    <name type="scientific">Alectorobius mimon</name>
    <dbReference type="NCBI Taxonomy" id="360319"/>
    <lineage>
        <taxon>Eukaryota</taxon>
        <taxon>Metazoa</taxon>
        <taxon>Ecdysozoa</taxon>
        <taxon>Arthropoda</taxon>
        <taxon>Chelicerata</taxon>
        <taxon>Arachnida</taxon>
        <taxon>Acari</taxon>
        <taxon>Parasitiformes</taxon>
        <taxon>Ixodida</taxon>
        <taxon>Ixodoidea</taxon>
        <taxon>Argasidae</taxon>
        <taxon>Ornithodorinae</taxon>
        <taxon>Alectorobius</taxon>
    </lineage>
</organism>
<dbReference type="EMBL" id="GEIB01000922">
    <property type="protein sequence ID" value="JAR87121.1"/>
    <property type="molecule type" value="Transcribed_RNA"/>
</dbReference>
<sequence>AGTEVIACKEELSLESQDAAVLAGSLGFPGVAGVSDDAWMEMPPAGQTGMRPLAEDLSAAYVDSGTGPQADFSNPFLLPAEVAASEFQKPAQEQAFSEEDFRLQDKTAELYPAGIPTASAANADYEAAFLDEPKQPCPPQPSVVCLQFDLGHDKPEPVVPASFEPS</sequence>
<feature type="non-terminal residue" evidence="1">
    <location>
        <position position="166"/>
    </location>
</feature>